<feature type="region of interest" description="Disordered" evidence="9">
    <location>
        <begin position="1"/>
        <end position="21"/>
    </location>
</feature>
<dbReference type="SUPFAM" id="SSF81338">
    <property type="entry name" value="Aquaporin-like"/>
    <property type="match status" value="1"/>
</dbReference>
<organism evidence="11 12">
    <name type="scientific">Brachionus calyciflorus</name>
    <dbReference type="NCBI Taxonomy" id="104777"/>
    <lineage>
        <taxon>Eukaryota</taxon>
        <taxon>Metazoa</taxon>
        <taxon>Spiralia</taxon>
        <taxon>Gnathifera</taxon>
        <taxon>Rotifera</taxon>
        <taxon>Eurotatoria</taxon>
        <taxon>Monogononta</taxon>
        <taxon>Pseudotrocha</taxon>
        <taxon>Ploima</taxon>
        <taxon>Brachionidae</taxon>
        <taxon>Brachionus</taxon>
    </lineage>
</organism>
<evidence type="ECO:0000256" key="2">
    <source>
        <dbReference type="ARBA" id="ARBA00006175"/>
    </source>
</evidence>
<comment type="similarity">
    <text evidence="2 8">Belongs to the MIP/aquaporin (TC 1.A.8) family.</text>
</comment>
<comment type="caution">
    <text evidence="11">The sequence shown here is derived from an EMBL/GenBank/DDBJ whole genome shotgun (WGS) entry which is preliminary data.</text>
</comment>
<keyword evidence="4" id="KW-1003">Cell membrane</keyword>
<proteinExistence type="inferred from homology"/>
<keyword evidence="6 10" id="KW-1133">Transmembrane helix</keyword>
<dbReference type="NCBIfam" id="TIGR00861">
    <property type="entry name" value="MIP"/>
    <property type="match status" value="1"/>
</dbReference>
<evidence type="ECO:0000256" key="1">
    <source>
        <dbReference type="ARBA" id="ARBA00004651"/>
    </source>
</evidence>
<dbReference type="Proteomes" id="UP000663879">
    <property type="component" value="Unassembled WGS sequence"/>
</dbReference>
<evidence type="ECO:0000256" key="5">
    <source>
        <dbReference type="ARBA" id="ARBA00022692"/>
    </source>
</evidence>
<dbReference type="GO" id="GO:0015250">
    <property type="term" value="F:water channel activity"/>
    <property type="evidence" value="ECO:0007669"/>
    <property type="project" value="TreeGrafter"/>
</dbReference>
<evidence type="ECO:0000256" key="8">
    <source>
        <dbReference type="RuleBase" id="RU000477"/>
    </source>
</evidence>
<sequence>MSNDNAGGSSLIESPTRKFSASNRFEIEKVEENQLNSSLKNYEMNETFLDEKNSKQNNKMDTNNKSALRKTVHHYAHDDDFFDLDSANNTLRGEKARFLQTQSSTNEDEPLTKNSKEDDTATTGCFHVDYDEKNEPVAITCNIGASGLNSYATCFDDLKSISPYQKFIAEFIGTLILTLYACSIGLPIAESSVPSINGCLGGGLTLATLIWCLGNVSGGHFNPSVTIAFLFTGKINPLLTLIYVGAQLLGGFTGATILNSLVPEVNGNLSVTLVHPDIHLGQGFVVEMIITFILVFTIFSCVDSSRKDLLGSFPLQIGFAVVVGGLFGGKFTGGSMNPARSFGPALVTGIWDNHWIYWFGPITGALIAGFIYQFVLTLKCQRKLSPRHISRA</sequence>
<feature type="transmembrane region" description="Helical" evidence="10">
    <location>
        <begin position="355"/>
        <end position="378"/>
    </location>
</feature>
<protein>
    <submittedName>
        <fullName evidence="11">Uncharacterized protein</fullName>
    </submittedName>
</protein>
<dbReference type="PANTHER" id="PTHR19139">
    <property type="entry name" value="AQUAPORIN TRANSPORTER"/>
    <property type="match status" value="1"/>
</dbReference>
<dbReference type="Gene3D" id="1.20.1080.10">
    <property type="entry name" value="Glycerol uptake facilitator protein"/>
    <property type="match status" value="1"/>
</dbReference>
<dbReference type="CDD" id="cd00333">
    <property type="entry name" value="MIP"/>
    <property type="match status" value="1"/>
</dbReference>
<dbReference type="EMBL" id="CAJNOC010002126">
    <property type="protein sequence ID" value="CAF0914127.1"/>
    <property type="molecule type" value="Genomic_DNA"/>
</dbReference>
<evidence type="ECO:0000256" key="9">
    <source>
        <dbReference type="SAM" id="MobiDB-lite"/>
    </source>
</evidence>
<dbReference type="PRINTS" id="PR00783">
    <property type="entry name" value="MINTRINSICP"/>
</dbReference>
<dbReference type="InterPro" id="IPR022357">
    <property type="entry name" value="MIP_CS"/>
</dbReference>
<dbReference type="AlphaFoldDB" id="A0A814AGD6"/>
<keyword evidence="7 10" id="KW-0472">Membrane</keyword>
<name>A0A814AGD6_9BILA</name>
<gene>
    <name evidence="11" type="ORF">OXX778_LOCUS12056</name>
</gene>
<dbReference type="GO" id="GO:0005886">
    <property type="term" value="C:plasma membrane"/>
    <property type="evidence" value="ECO:0007669"/>
    <property type="project" value="UniProtKB-SubCell"/>
</dbReference>
<evidence type="ECO:0000256" key="6">
    <source>
        <dbReference type="ARBA" id="ARBA00022989"/>
    </source>
</evidence>
<comment type="subcellular location">
    <subcellularLocation>
        <location evidence="1">Cell membrane</location>
        <topology evidence="1">Multi-pass membrane protein</topology>
    </subcellularLocation>
</comment>
<dbReference type="InterPro" id="IPR034294">
    <property type="entry name" value="Aquaporin_transptr"/>
</dbReference>
<feature type="transmembrane region" description="Helical" evidence="10">
    <location>
        <begin position="309"/>
        <end position="328"/>
    </location>
</feature>
<feature type="compositionally biased region" description="Basic and acidic residues" evidence="9">
    <location>
        <begin position="110"/>
        <end position="119"/>
    </location>
</feature>
<keyword evidence="5 8" id="KW-0812">Transmembrane</keyword>
<feature type="transmembrane region" description="Helical" evidence="10">
    <location>
        <begin position="278"/>
        <end position="302"/>
    </location>
</feature>
<dbReference type="PANTHER" id="PTHR19139:SF199">
    <property type="entry name" value="MIP17260P"/>
    <property type="match status" value="1"/>
</dbReference>
<evidence type="ECO:0000256" key="4">
    <source>
        <dbReference type="ARBA" id="ARBA00022475"/>
    </source>
</evidence>
<evidence type="ECO:0000313" key="11">
    <source>
        <dbReference type="EMBL" id="CAF0914127.1"/>
    </source>
</evidence>
<keyword evidence="12" id="KW-1185">Reference proteome</keyword>
<dbReference type="OrthoDB" id="3222at2759"/>
<evidence type="ECO:0000256" key="7">
    <source>
        <dbReference type="ARBA" id="ARBA00023136"/>
    </source>
</evidence>
<feature type="transmembrane region" description="Helical" evidence="10">
    <location>
        <begin position="238"/>
        <end position="258"/>
    </location>
</feature>
<dbReference type="Pfam" id="PF00230">
    <property type="entry name" value="MIP"/>
    <property type="match status" value="1"/>
</dbReference>
<evidence type="ECO:0000256" key="3">
    <source>
        <dbReference type="ARBA" id="ARBA00022448"/>
    </source>
</evidence>
<dbReference type="PROSITE" id="PS00221">
    <property type="entry name" value="MIP"/>
    <property type="match status" value="1"/>
</dbReference>
<dbReference type="InterPro" id="IPR023271">
    <property type="entry name" value="Aquaporin-like"/>
</dbReference>
<keyword evidence="3 8" id="KW-0813">Transport</keyword>
<feature type="region of interest" description="Disordered" evidence="9">
    <location>
        <begin position="97"/>
        <end position="119"/>
    </location>
</feature>
<evidence type="ECO:0000313" key="12">
    <source>
        <dbReference type="Proteomes" id="UP000663879"/>
    </source>
</evidence>
<accession>A0A814AGD6</accession>
<dbReference type="InterPro" id="IPR000425">
    <property type="entry name" value="MIP"/>
</dbReference>
<evidence type="ECO:0000256" key="10">
    <source>
        <dbReference type="SAM" id="Phobius"/>
    </source>
</evidence>
<feature type="transmembrane region" description="Helical" evidence="10">
    <location>
        <begin position="167"/>
        <end position="189"/>
    </location>
</feature>
<reference evidence="11" key="1">
    <citation type="submission" date="2021-02" db="EMBL/GenBank/DDBJ databases">
        <authorList>
            <person name="Nowell W R."/>
        </authorList>
    </citation>
    <scope>NUCLEOTIDE SEQUENCE</scope>
    <source>
        <strain evidence="11">Ploen Becks lab</strain>
    </source>
</reference>